<dbReference type="InterPro" id="IPR052937">
    <property type="entry name" value="Inner_membrane_protein"/>
</dbReference>
<dbReference type="PIRSF" id="PIRSF028777">
    <property type="entry name" value="UCP028777"/>
    <property type="match status" value="1"/>
</dbReference>
<keyword evidence="1" id="KW-0812">Transmembrane</keyword>
<reference evidence="3 4" key="1">
    <citation type="journal article" date="2015" name="Microbes Environ.">
        <title>Distribution and evolution of nitrogen fixation genes in the phylum bacteroidetes.</title>
        <authorList>
            <person name="Inoue J."/>
            <person name="Oshima K."/>
            <person name="Suda W."/>
            <person name="Sakamoto M."/>
            <person name="Iino T."/>
            <person name="Noda S."/>
            <person name="Hongoh Y."/>
            <person name="Hattori M."/>
            <person name="Ohkuma M."/>
        </authorList>
    </citation>
    <scope>NUCLEOTIDE SEQUENCE [LARGE SCALE GENOMIC DNA]</scope>
    <source>
        <strain evidence="3">JCM 15548</strain>
    </source>
</reference>
<organism evidence="3 4">
    <name type="scientific">Geofilum rubicundum JCM 15548</name>
    <dbReference type="NCBI Taxonomy" id="1236989"/>
    <lineage>
        <taxon>Bacteria</taxon>
        <taxon>Pseudomonadati</taxon>
        <taxon>Bacteroidota</taxon>
        <taxon>Bacteroidia</taxon>
        <taxon>Marinilabiliales</taxon>
        <taxon>Marinilabiliaceae</taxon>
        <taxon>Geofilum</taxon>
    </lineage>
</organism>
<dbReference type="Pfam" id="PF03733">
    <property type="entry name" value="YccF"/>
    <property type="match status" value="2"/>
</dbReference>
<evidence type="ECO:0000259" key="2">
    <source>
        <dbReference type="Pfam" id="PF03733"/>
    </source>
</evidence>
<dbReference type="GO" id="GO:0005886">
    <property type="term" value="C:plasma membrane"/>
    <property type="evidence" value="ECO:0007669"/>
    <property type="project" value="TreeGrafter"/>
</dbReference>
<proteinExistence type="predicted"/>
<dbReference type="NCBIfam" id="NF008740">
    <property type="entry name" value="PRK11770.1-2"/>
    <property type="match status" value="1"/>
</dbReference>
<evidence type="ECO:0000256" key="1">
    <source>
        <dbReference type="SAM" id="Phobius"/>
    </source>
</evidence>
<comment type="caution">
    <text evidence="3">The sequence shown here is derived from an EMBL/GenBank/DDBJ whole genome shotgun (WGS) entry which is preliminary data.</text>
</comment>
<dbReference type="OrthoDB" id="9790567at2"/>
<feature type="domain" description="Inner membrane component" evidence="2">
    <location>
        <begin position="4"/>
        <end position="53"/>
    </location>
</feature>
<feature type="transmembrane region" description="Helical" evidence="1">
    <location>
        <begin position="72"/>
        <end position="100"/>
    </location>
</feature>
<feature type="domain" description="Inner membrane component" evidence="2">
    <location>
        <begin position="69"/>
        <end position="119"/>
    </location>
</feature>
<evidence type="ECO:0000313" key="4">
    <source>
        <dbReference type="Proteomes" id="UP000032900"/>
    </source>
</evidence>
<dbReference type="RefSeq" id="WP_062124547.1">
    <property type="nucleotide sequence ID" value="NZ_BAZW01000015.1"/>
</dbReference>
<dbReference type="STRING" id="1236989.JCM15548_12147"/>
<evidence type="ECO:0000313" key="3">
    <source>
        <dbReference type="EMBL" id="GAO29912.1"/>
    </source>
</evidence>
<dbReference type="InterPro" id="IPR005185">
    <property type="entry name" value="YccF"/>
</dbReference>
<name>A0A0E9LWH0_9BACT</name>
<gene>
    <name evidence="3" type="ORF">JCM15548_12147</name>
</gene>
<keyword evidence="1" id="KW-1133">Transmembrane helix</keyword>
<dbReference type="InterPro" id="IPR031308">
    <property type="entry name" value="UCP028777"/>
</dbReference>
<accession>A0A0E9LWH0</accession>
<sequence>MNLLGNLIWLLFGGLIMALEYFVAGLLLMLTIIGIPFGLQAMKLGLYALMPFGSRVVPDPYPGGCINTLFNVIWIVFFGIWIALSHLFWGILLSITIIGIPFGRRHFRMAGLALSPFGQQII</sequence>
<feature type="transmembrane region" description="Helical" evidence="1">
    <location>
        <begin position="7"/>
        <end position="37"/>
    </location>
</feature>
<keyword evidence="4" id="KW-1185">Reference proteome</keyword>
<dbReference type="EMBL" id="BAZW01000015">
    <property type="protein sequence ID" value="GAO29912.1"/>
    <property type="molecule type" value="Genomic_DNA"/>
</dbReference>
<dbReference type="PANTHER" id="PTHR42903:SF1">
    <property type="entry name" value="INNER MEMBRANE PROTEIN YCCF"/>
    <property type="match status" value="1"/>
</dbReference>
<protein>
    <recommendedName>
        <fullName evidence="2">Inner membrane component domain-containing protein</fullName>
    </recommendedName>
</protein>
<dbReference type="AlphaFoldDB" id="A0A0E9LWH0"/>
<keyword evidence="1" id="KW-0472">Membrane</keyword>
<dbReference type="Proteomes" id="UP000032900">
    <property type="component" value="Unassembled WGS sequence"/>
</dbReference>
<dbReference type="PANTHER" id="PTHR42903">
    <property type="entry name" value="INNER MEMBRANE PROTEIN YCCF"/>
    <property type="match status" value="1"/>
</dbReference>